<feature type="domain" description="PIN" evidence="6">
    <location>
        <begin position="7"/>
        <end position="130"/>
    </location>
</feature>
<evidence type="ECO:0000313" key="8">
    <source>
        <dbReference type="Proteomes" id="UP000706151"/>
    </source>
</evidence>
<keyword evidence="4 5" id="KW-0378">Hydrolase</keyword>
<dbReference type="InterPro" id="IPR002716">
    <property type="entry name" value="PIN_dom"/>
</dbReference>
<organism evidence="7 8">
    <name type="scientific">Candidatus Accumulibacter affinis</name>
    <dbReference type="NCBI Taxonomy" id="2954384"/>
    <lineage>
        <taxon>Bacteria</taxon>
        <taxon>Pseudomonadati</taxon>
        <taxon>Pseudomonadota</taxon>
        <taxon>Betaproteobacteria</taxon>
        <taxon>Candidatus Accumulibacter</taxon>
    </lineage>
</organism>
<comment type="caution">
    <text evidence="7">The sequence shown here is derived from an EMBL/GenBank/DDBJ whole genome shotgun (WGS) entry which is preliminary data.</text>
</comment>
<dbReference type="GO" id="GO:0004540">
    <property type="term" value="F:RNA nuclease activity"/>
    <property type="evidence" value="ECO:0007669"/>
    <property type="project" value="InterPro"/>
</dbReference>
<dbReference type="Gene3D" id="3.40.50.1010">
    <property type="entry name" value="5'-nuclease"/>
    <property type="match status" value="1"/>
</dbReference>
<feature type="binding site" evidence="5">
    <location>
        <position position="105"/>
    </location>
    <ligand>
        <name>Mg(2+)</name>
        <dbReference type="ChEBI" id="CHEBI:18420"/>
    </ligand>
</feature>
<dbReference type="SUPFAM" id="SSF88723">
    <property type="entry name" value="PIN domain-like"/>
    <property type="match status" value="1"/>
</dbReference>
<feature type="binding site" evidence="5">
    <location>
        <position position="10"/>
    </location>
    <ligand>
        <name>Mg(2+)</name>
        <dbReference type="ChEBI" id="CHEBI:18420"/>
    </ligand>
</feature>
<dbReference type="GO" id="GO:0000287">
    <property type="term" value="F:magnesium ion binding"/>
    <property type="evidence" value="ECO:0007669"/>
    <property type="project" value="UniProtKB-UniRule"/>
</dbReference>
<evidence type="ECO:0000256" key="4">
    <source>
        <dbReference type="ARBA" id="ARBA00022801"/>
    </source>
</evidence>
<evidence type="ECO:0000256" key="3">
    <source>
        <dbReference type="ARBA" id="ARBA00022723"/>
    </source>
</evidence>
<dbReference type="PANTHER" id="PTHR36173:SF1">
    <property type="entry name" value="RIBONUCLEASE VAPC22"/>
    <property type="match status" value="1"/>
</dbReference>
<dbReference type="PANTHER" id="PTHR36173">
    <property type="entry name" value="RIBONUCLEASE VAPC16-RELATED"/>
    <property type="match status" value="1"/>
</dbReference>
<dbReference type="InterPro" id="IPR022907">
    <property type="entry name" value="VapC_family"/>
</dbReference>
<name>A0A935T9Z6_9PROT</name>
<dbReference type="CDD" id="cd09872">
    <property type="entry name" value="PIN_Sll0205-like"/>
    <property type="match status" value="1"/>
</dbReference>
<evidence type="ECO:0000256" key="5">
    <source>
        <dbReference type="HAMAP-Rule" id="MF_00265"/>
    </source>
</evidence>
<evidence type="ECO:0000313" key="7">
    <source>
        <dbReference type="EMBL" id="MBK7953567.1"/>
    </source>
</evidence>
<dbReference type="InterPro" id="IPR052919">
    <property type="entry name" value="TA_system_RNase"/>
</dbReference>
<dbReference type="InterPro" id="IPR041705">
    <property type="entry name" value="PIN_Sll0205"/>
</dbReference>
<protein>
    <recommendedName>
        <fullName evidence="5">Ribonuclease VapC</fullName>
        <shortName evidence="5">RNase VapC</shortName>
        <ecNumber evidence="5">3.1.-.-</ecNumber>
    </recommendedName>
    <alternativeName>
        <fullName evidence="5">Toxin VapC</fullName>
    </alternativeName>
</protein>
<accession>A0A935T9Z6</accession>
<comment type="cofactor">
    <cofactor evidence="5">
        <name>Mg(2+)</name>
        <dbReference type="ChEBI" id="CHEBI:18420"/>
    </cofactor>
</comment>
<evidence type="ECO:0000256" key="1">
    <source>
        <dbReference type="ARBA" id="ARBA00022649"/>
    </source>
</evidence>
<dbReference type="GO" id="GO:0016787">
    <property type="term" value="F:hydrolase activity"/>
    <property type="evidence" value="ECO:0007669"/>
    <property type="project" value="UniProtKB-KW"/>
</dbReference>
<comment type="similarity">
    <text evidence="5">Belongs to the PINc/VapC protein family.</text>
</comment>
<dbReference type="EMBL" id="JADJOT010000006">
    <property type="protein sequence ID" value="MBK7953567.1"/>
    <property type="molecule type" value="Genomic_DNA"/>
</dbReference>
<keyword evidence="3 5" id="KW-0479">Metal-binding</keyword>
<dbReference type="GO" id="GO:0090729">
    <property type="term" value="F:toxin activity"/>
    <property type="evidence" value="ECO:0007669"/>
    <property type="project" value="UniProtKB-KW"/>
</dbReference>
<keyword evidence="5" id="KW-0460">Magnesium</keyword>
<keyword evidence="5" id="KW-0800">Toxin</keyword>
<dbReference type="HAMAP" id="MF_00265">
    <property type="entry name" value="VapC_Nob1"/>
    <property type="match status" value="1"/>
</dbReference>
<dbReference type="EC" id="3.1.-.-" evidence="5"/>
<keyword evidence="2 5" id="KW-0540">Nuclease</keyword>
<dbReference type="Proteomes" id="UP000706151">
    <property type="component" value="Unassembled WGS sequence"/>
</dbReference>
<reference evidence="7 8" key="1">
    <citation type="submission" date="2020-10" db="EMBL/GenBank/DDBJ databases">
        <title>Connecting structure to function with the recovery of over 1000 high-quality activated sludge metagenome-assembled genomes encoding full-length rRNA genes using long-read sequencing.</title>
        <authorList>
            <person name="Singleton C.M."/>
            <person name="Petriglieri F."/>
            <person name="Kristensen J.M."/>
            <person name="Kirkegaard R.H."/>
            <person name="Michaelsen T.Y."/>
            <person name="Andersen M.H."/>
            <person name="Karst S.M."/>
            <person name="Dueholm M.S."/>
            <person name="Nielsen P.H."/>
            <person name="Albertsen M."/>
        </authorList>
    </citation>
    <scope>NUCLEOTIDE SEQUENCE [LARGE SCALE GENOMIC DNA]</scope>
    <source>
        <strain evidence="7">Fred_18-Q3-R57-64_BAT3C.720</strain>
    </source>
</reference>
<sequence>MGDESLIVLDTHALIWWLTGAPNLSLVARQTIAKAVAARQVVVSAISVLEIVTAVRRGRLQFTHPVEQWLADACQFPELRFEPVSAAMAQLAGSFGEEMHGDPADRIIAATAIHYDCGLVTADGKLHAVRALKTVW</sequence>
<gene>
    <name evidence="5" type="primary">vapC</name>
    <name evidence="7" type="ORF">IPK02_06130</name>
</gene>
<dbReference type="InterPro" id="IPR029060">
    <property type="entry name" value="PIN-like_dom_sf"/>
</dbReference>
<dbReference type="Pfam" id="PF01850">
    <property type="entry name" value="PIN"/>
    <property type="match status" value="1"/>
</dbReference>
<dbReference type="AlphaFoldDB" id="A0A935T9Z6"/>
<evidence type="ECO:0000256" key="2">
    <source>
        <dbReference type="ARBA" id="ARBA00022722"/>
    </source>
</evidence>
<comment type="function">
    <text evidence="5">Toxic component of a toxin-antitoxin (TA) system. An RNase.</text>
</comment>
<evidence type="ECO:0000259" key="6">
    <source>
        <dbReference type="Pfam" id="PF01850"/>
    </source>
</evidence>
<proteinExistence type="inferred from homology"/>
<keyword evidence="1 5" id="KW-1277">Toxin-antitoxin system</keyword>